<accession>A0A1G2RKP0</accession>
<dbReference type="GO" id="GO:1990904">
    <property type="term" value="C:ribonucleoprotein complex"/>
    <property type="evidence" value="ECO:0007669"/>
    <property type="project" value="UniProtKB-KW"/>
</dbReference>
<dbReference type="SUPFAM" id="SSF57829">
    <property type="entry name" value="Zn-binding ribosomal proteins"/>
    <property type="match status" value="1"/>
</dbReference>
<gene>
    <name evidence="5" type="primary">rpmG</name>
    <name evidence="6" type="ORF">A3B24_02165</name>
</gene>
<dbReference type="Pfam" id="PF00471">
    <property type="entry name" value="Ribosomal_L33"/>
    <property type="match status" value="1"/>
</dbReference>
<dbReference type="GO" id="GO:0006412">
    <property type="term" value="P:translation"/>
    <property type="evidence" value="ECO:0007669"/>
    <property type="project" value="UniProtKB-UniRule"/>
</dbReference>
<reference evidence="6 7" key="1">
    <citation type="journal article" date="2016" name="Nat. Commun.">
        <title>Thousands of microbial genomes shed light on interconnected biogeochemical processes in an aquifer system.</title>
        <authorList>
            <person name="Anantharaman K."/>
            <person name="Brown C.T."/>
            <person name="Hug L.A."/>
            <person name="Sharon I."/>
            <person name="Castelle C.J."/>
            <person name="Probst A.J."/>
            <person name="Thomas B.C."/>
            <person name="Singh A."/>
            <person name="Wilkins M.J."/>
            <person name="Karaoz U."/>
            <person name="Brodie E.L."/>
            <person name="Williams K.H."/>
            <person name="Hubbard S.S."/>
            <person name="Banfield J.F."/>
        </authorList>
    </citation>
    <scope>NUCLEOTIDE SEQUENCE [LARGE SCALE GENOMIC DNA]</scope>
</reference>
<evidence type="ECO:0000313" key="7">
    <source>
        <dbReference type="Proteomes" id="UP000176917"/>
    </source>
</evidence>
<name>A0A1G2RKP0_9BACT</name>
<keyword evidence="3 5" id="KW-0687">Ribonucleoprotein</keyword>
<dbReference type="GO" id="GO:0005737">
    <property type="term" value="C:cytoplasm"/>
    <property type="evidence" value="ECO:0007669"/>
    <property type="project" value="UniProtKB-ARBA"/>
</dbReference>
<protein>
    <recommendedName>
        <fullName evidence="4 5">Large ribosomal subunit protein bL33</fullName>
    </recommendedName>
</protein>
<dbReference type="NCBIfam" id="NF001764">
    <property type="entry name" value="PRK00504.1"/>
    <property type="match status" value="1"/>
</dbReference>
<evidence type="ECO:0000256" key="2">
    <source>
        <dbReference type="ARBA" id="ARBA00022980"/>
    </source>
</evidence>
<comment type="similarity">
    <text evidence="1 5">Belongs to the bacterial ribosomal protein bL33 family.</text>
</comment>
<dbReference type="InterPro" id="IPR011332">
    <property type="entry name" value="Ribosomal_zn-bd"/>
</dbReference>
<organism evidence="6 7">
    <name type="scientific">Candidatus Wildermuthbacteria bacterium RIFCSPLOWO2_01_FULL_48_16</name>
    <dbReference type="NCBI Taxonomy" id="1802461"/>
    <lineage>
        <taxon>Bacteria</taxon>
        <taxon>Candidatus Wildermuthiibacteriota</taxon>
    </lineage>
</organism>
<evidence type="ECO:0000313" key="6">
    <source>
        <dbReference type="EMBL" id="OHA73396.1"/>
    </source>
</evidence>
<dbReference type="HAMAP" id="MF_00294">
    <property type="entry name" value="Ribosomal_bL33"/>
    <property type="match status" value="1"/>
</dbReference>
<sequence length="54" mass="6566">MAVKKRPYTKLVCEVCKRINYYTRKSKEGMEKKLEFKKYCNFCKKTTLHKEGKK</sequence>
<dbReference type="EMBL" id="MHUG01000012">
    <property type="protein sequence ID" value="OHA73396.1"/>
    <property type="molecule type" value="Genomic_DNA"/>
</dbReference>
<keyword evidence="2 5" id="KW-0689">Ribosomal protein</keyword>
<dbReference type="InterPro" id="IPR038584">
    <property type="entry name" value="Ribosomal_bL33_sf"/>
</dbReference>
<dbReference type="Gene3D" id="2.20.28.120">
    <property type="entry name" value="Ribosomal protein L33"/>
    <property type="match status" value="1"/>
</dbReference>
<evidence type="ECO:0000256" key="5">
    <source>
        <dbReference type="HAMAP-Rule" id="MF_00294"/>
    </source>
</evidence>
<dbReference type="AlphaFoldDB" id="A0A1G2RKP0"/>
<proteinExistence type="inferred from homology"/>
<dbReference type="GO" id="GO:0005840">
    <property type="term" value="C:ribosome"/>
    <property type="evidence" value="ECO:0007669"/>
    <property type="project" value="UniProtKB-KW"/>
</dbReference>
<dbReference type="InterPro" id="IPR001705">
    <property type="entry name" value="Ribosomal_bL33"/>
</dbReference>
<dbReference type="NCBIfam" id="TIGR01023">
    <property type="entry name" value="rpmG_bact"/>
    <property type="match status" value="1"/>
</dbReference>
<dbReference type="GO" id="GO:0003735">
    <property type="term" value="F:structural constituent of ribosome"/>
    <property type="evidence" value="ECO:0007669"/>
    <property type="project" value="InterPro"/>
</dbReference>
<comment type="caution">
    <text evidence="6">The sequence shown here is derived from an EMBL/GenBank/DDBJ whole genome shotgun (WGS) entry which is preliminary data.</text>
</comment>
<evidence type="ECO:0000256" key="4">
    <source>
        <dbReference type="ARBA" id="ARBA00035176"/>
    </source>
</evidence>
<dbReference type="Proteomes" id="UP000176917">
    <property type="component" value="Unassembled WGS sequence"/>
</dbReference>
<evidence type="ECO:0000256" key="3">
    <source>
        <dbReference type="ARBA" id="ARBA00023274"/>
    </source>
</evidence>
<evidence type="ECO:0000256" key="1">
    <source>
        <dbReference type="ARBA" id="ARBA00007596"/>
    </source>
</evidence>